<feature type="signal peptide" evidence="1">
    <location>
        <begin position="1"/>
        <end position="25"/>
    </location>
</feature>
<accession>A0A814TX31</accession>
<dbReference type="Proteomes" id="UP000663829">
    <property type="component" value="Unassembled WGS sequence"/>
</dbReference>
<evidence type="ECO:0000313" key="4">
    <source>
        <dbReference type="EMBL" id="CAF3931927.1"/>
    </source>
</evidence>
<keyword evidence="1" id="KW-0732">Signal</keyword>
<dbReference type="EMBL" id="CAJNOK010014641">
    <property type="protein sequence ID" value="CAF1209198.1"/>
    <property type="molecule type" value="Genomic_DNA"/>
</dbReference>
<dbReference type="Proteomes" id="UP000681722">
    <property type="component" value="Unassembled WGS sequence"/>
</dbReference>
<sequence>MIARPTMFTYLYLTLMCTAIPLLSSAPGDDTNNDEQPTINHYALKNNPVWLKQELMNINNPDLYKLLLVKRYQQQAFHAMRGKRMLG</sequence>
<dbReference type="Proteomes" id="UP000682733">
    <property type="component" value="Unassembled WGS sequence"/>
</dbReference>
<dbReference type="Proteomes" id="UP000677228">
    <property type="component" value="Unassembled WGS sequence"/>
</dbReference>
<comment type="caution">
    <text evidence="2">The sequence shown here is derived from an EMBL/GenBank/DDBJ whole genome shotgun (WGS) entry which is preliminary data.</text>
</comment>
<dbReference type="EMBL" id="CAJOBC010007426">
    <property type="protein sequence ID" value="CAF3931927.1"/>
    <property type="molecule type" value="Genomic_DNA"/>
</dbReference>
<gene>
    <name evidence="2" type="ORF">GPM918_LOCUS22042</name>
    <name evidence="3" type="ORF">OVA965_LOCUS24364</name>
    <name evidence="4" type="ORF">SRO942_LOCUS22038</name>
    <name evidence="5" type="ORF">TMI583_LOCUS25084</name>
</gene>
<evidence type="ECO:0000313" key="5">
    <source>
        <dbReference type="EMBL" id="CAF4018274.1"/>
    </source>
</evidence>
<feature type="chain" id="PRO_5036410858" evidence="1">
    <location>
        <begin position="26"/>
        <end position="87"/>
    </location>
</feature>
<organism evidence="2 6">
    <name type="scientific">Didymodactylos carnosus</name>
    <dbReference type="NCBI Taxonomy" id="1234261"/>
    <lineage>
        <taxon>Eukaryota</taxon>
        <taxon>Metazoa</taxon>
        <taxon>Spiralia</taxon>
        <taxon>Gnathifera</taxon>
        <taxon>Rotifera</taxon>
        <taxon>Eurotatoria</taxon>
        <taxon>Bdelloidea</taxon>
        <taxon>Philodinida</taxon>
        <taxon>Philodinidae</taxon>
        <taxon>Didymodactylos</taxon>
    </lineage>
</organism>
<evidence type="ECO:0000256" key="1">
    <source>
        <dbReference type="SAM" id="SignalP"/>
    </source>
</evidence>
<dbReference type="EMBL" id="CAJOBA010036174">
    <property type="protein sequence ID" value="CAF4018274.1"/>
    <property type="molecule type" value="Genomic_DNA"/>
</dbReference>
<protein>
    <submittedName>
        <fullName evidence="2">Uncharacterized protein</fullName>
    </submittedName>
</protein>
<evidence type="ECO:0000313" key="2">
    <source>
        <dbReference type="EMBL" id="CAF1168277.1"/>
    </source>
</evidence>
<name>A0A814TX31_9BILA</name>
<proteinExistence type="predicted"/>
<keyword evidence="6" id="KW-1185">Reference proteome</keyword>
<dbReference type="AlphaFoldDB" id="A0A814TX31"/>
<evidence type="ECO:0000313" key="3">
    <source>
        <dbReference type="EMBL" id="CAF1209198.1"/>
    </source>
</evidence>
<dbReference type="EMBL" id="CAJNOQ010007427">
    <property type="protein sequence ID" value="CAF1168277.1"/>
    <property type="molecule type" value="Genomic_DNA"/>
</dbReference>
<reference evidence="2" key="1">
    <citation type="submission" date="2021-02" db="EMBL/GenBank/DDBJ databases">
        <authorList>
            <person name="Nowell W R."/>
        </authorList>
    </citation>
    <scope>NUCLEOTIDE SEQUENCE</scope>
</reference>
<evidence type="ECO:0000313" key="6">
    <source>
        <dbReference type="Proteomes" id="UP000663829"/>
    </source>
</evidence>